<feature type="non-terminal residue" evidence="1">
    <location>
        <position position="89"/>
    </location>
</feature>
<name>A0A060CFZ3_9FIRM</name>
<dbReference type="Gene3D" id="3.40.710.10">
    <property type="entry name" value="DD-peptidase/beta-lactamase superfamily"/>
    <property type="match status" value="1"/>
</dbReference>
<evidence type="ECO:0000313" key="1">
    <source>
        <dbReference type="EMBL" id="AIA91890.1"/>
    </source>
</evidence>
<dbReference type="EMBL" id="KF124573">
    <property type="protein sequence ID" value="AIA91890.1"/>
    <property type="molecule type" value="Genomic_DNA"/>
</dbReference>
<sequence length="89" mass="9710">MWIGHDNPQNLLLKDTTGGSYAAPLWQKFMEKIHEGLPDKAIIDEEPSALGLVKKTVCSVSGLLATDACYLDKAGHTPITDWMLESDAP</sequence>
<reference evidence="1" key="1">
    <citation type="journal article" date="2013" name="Environ. Microbiol.">
        <title>Seasonally variable intestinal metagenomes of the red palm weevil (Rhynchophorus ferrugineus).</title>
        <authorList>
            <person name="Jia S."/>
            <person name="Zhang X."/>
            <person name="Zhang G."/>
            <person name="Yin A."/>
            <person name="Zhang S."/>
            <person name="Li F."/>
            <person name="Wang L."/>
            <person name="Zhao D."/>
            <person name="Yun Q."/>
            <person name="Tala"/>
            <person name="Wang J."/>
            <person name="Sun G."/>
            <person name="Baabdullah M."/>
            <person name="Yu X."/>
            <person name="Hu S."/>
            <person name="Al-Mssallem I.S."/>
            <person name="Yu J."/>
        </authorList>
    </citation>
    <scope>NUCLEOTIDE SEQUENCE</scope>
</reference>
<accession>A0A060CFZ3</accession>
<dbReference type="AlphaFoldDB" id="A0A060CFZ3"/>
<dbReference type="SUPFAM" id="SSF56601">
    <property type="entry name" value="beta-lactamase/transpeptidase-like"/>
    <property type="match status" value="1"/>
</dbReference>
<protein>
    <submittedName>
        <fullName evidence="1">CAZy families GT51 protein</fullName>
    </submittedName>
</protein>
<proteinExistence type="predicted"/>
<organism evidence="1">
    <name type="scientific">uncultured Alkaliphilus sp</name>
    <dbReference type="NCBI Taxonomy" id="273375"/>
    <lineage>
        <taxon>Bacteria</taxon>
        <taxon>Bacillati</taxon>
        <taxon>Bacillota</taxon>
        <taxon>Clostridia</taxon>
        <taxon>Peptostreptococcales</taxon>
        <taxon>Natronincolaceae</taxon>
        <taxon>Alkaliphilus</taxon>
        <taxon>environmental samples</taxon>
    </lineage>
</organism>
<dbReference type="InterPro" id="IPR012338">
    <property type="entry name" value="Beta-lactam/transpept-like"/>
</dbReference>